<evidence type="ECO:0000313" key="2">
    <source>
        <dbReference type="Proteomes" id="UP000809431"/>
    </source>
</evidence>
<protein>
    <submittedName>
        <fullName evidence="1">Uncharacterized protein</fullName>
    </submittedName>
</protein>
<proteinExistence type="predicted"/>
<dbReference type="EMBL" id="JAESND010000003">
    <property type="protein sequence ID" value="MBM3115734.1"/>
    <property type="molecule type" value="Genomic_DNA"/>
</dbReference>
<keyword evidence="2" id="KW-1185">Reference proteome</keyword>
<name>A0ABS2BJG7_9NEIS</name>
<dbReference type="Proteomes" id="UP000809431">
    <property type="component" value="Unassembled WGS sequence"/>
</dbReference>
<evidence type="ECO:0000313" key="1">
    <source>
        <dbReference type="EMBL" id="MBM3115734.1"/>
    </source>
</evidence>
<dbReference type="RefSeq" id="WP_203537568.1">
    <property type="nucleotide sequence ID" value="NZ_JAESND010000003.1"/>
</dbReference>
<comment type="caution">
    <text evidence="1">The sequence shown here is derived from an EMBL/GenBank/DDBJ whole genome shotgun (WGS) entry which is preliminary data.</text>
</comment>
<organism evidence="1 2">
    <name type="scientific">Jeongeupia naejangsanensis</name>
    <dbReference type="NCBI Taxonomy" id="613195"/>
    <lineage>
        <taxon>Bacteria</taxon>
        <taxon>Pseudomonadati</taxon>
        <taxon>Pseudomonadota</taxon>
        <taxon>Betaproteobacteria</taxon>
        <taxon>Neisseriales</taxon>
        <taxon>Chitinibacteraceae</taxon>
        <taxon>Jeongeupia</taxon>
    </lineage>
</organism>
<gene>
    <name evidence="1" type="ORF">JMJ54_07825</name>
</gene>
<accession>A0ABS2BJG7</accession>
<sequence length="148" mass="17013">MSWNAISTQEDAEYLLDLFGGFHDACVREAHFTTKHWVNQNLSMRCSPDLDTSISFVVQRQFTNPSCIELKFESVVRLNWVPTPKNYDSAIYSAVIGFENSEIFWVLDSEDPPSKLDPESECWVVAKSLKWRMADEFLGENLHYGAQP</sequence>
<reference evidence="1 2" key="1">
    <citation type="submission" date="2021-01" db="EMBL/GenBank/DDBJ databases">
        <title>Draft Genome Sequence and Polyhydroxyalkanoate Biosynthetic Potential of Jeongeupia naejangsanensis Type Strain DSM 24253.</title>
        <authorList>
            <person name="Turrini P."/>
            <person name="Artuso I."/>
            <person name="Lugli G.A."/>
            <person name="Frangipani E."/>
            <person name="Ventura M."/>
            <person name="Visca P."/>
        </authorList>
    </citation>
    <scope>NUCLEOTIDE SEQUENCE [LARGE SCALE GENOMIC DNA]</scope>
    <source>
        <strain evidence="1 2">DSM 24253</strain>
    </source>
</reference>